<dbReference type="InterPro" id="IPR020541">
    <property type="entry name" value="Chorismate_synthase_CS"/>
</dbReference>
<organism evidence="13 14">
    <name type="scientific">Thermobaculum terrenum (strain ATCC BAA-798 / CCMEE 7001 / YNP1)</name>
    <dbReference type="NCBI Taxonomy" id="525904"/>
    <lineage>
        <taxon>Bacteria</taxon>
        <taxon>Bacillati</taxon>
        <taxon>Chloroflexota</taxon>
        <taxon>Chloroflexia</taxon>
        <taxon>Candidatus Thermobaculales</taxon>
        <taxon>Candidatus Thermobaculaceae</taxon>
        <taxon>Thermobaculum</taxon>
    </lineage>
</organism>
<dbReference type="NCBIfam" id="TIGR00033">
    <property type="entry name" value="aroC"/>
    <property type="match status" value="1"/>
</dbReference>
<dbReference type="PROSITE" id="PS00788">
    <property type="entry name" value="CHORISMATE_SYNTHASE_2"/>
    <property type="match status" value="1"/>
</dbReference>
<dbReference type="eggNOG" id="COG0082">
    <property type="taxonomic scope" value="Bacteria"/>
</dbReference>
<evidence type="ECO:0000256" key="12">
    <source>
        <dbReference type="RuleBase" id="RU000605"/>
    </source>
</evidence>
<keyword evidence="6 11" id="KW-0288">FMN</keyword>
<keyword evidence="9 11" id="KW-0057">Aromatic amino acid biosynthesis</keyword>
<evidence type="ECO:0000256" key="1">
    <source>
        <dbReference type="ARBA" id="ARBA00005044"/>
    </source>
</evidence>
<dbReference type="STRING" id="525904.Tter_0109"/>
<dbReference type="GO" id="GO:0004107">
    <property type="term" value="F:chorismate synthase activity"/>
    <property type="evidence" value="ECO:0007669"/>
    <property type="project" value="UniProtKB-UniRule"/>
</dbReference>
<dbReference type="Gene3D" id="3.60.150.10">
    <property type="entry name" value="Chorismate synthase AroC"/>
    <property type="match status" value="1"/>
</dbReference>
<feature type="binding site" evidence="11">
    <location>
        <position position="40"/>
    </location>
    <ligand>
        <name>NADP(+)</name>
        <dbReference type="ChEBI" id="CHEBI:58349"/>
    </ligand>
</feature>
<comment type="pathway">
    <text evidence="1 11 12">Metabolic intermediate biosynthesis; chorismate biosynthesis; chorismate from D-erythrose 4-phosphate and phosphoenolpyruvate: step 7/7.</text>
</comment>
<reference evidence="14" key="1">
    <citation type="journal article" date="2010" name="Stand. Genomic Sci.">
        <title>Complete genome sequence of 'Thermobaculum terrenum' type strain (YNP1).</title>
        <authorList>
            <person name="Kiss H."/>
            <person name="Cleland D."/>
            <person name="Lapidus A."/>
            <person name="Lucas S."/>
            <person name="Glavina Del Rio T."/>
            <person name="Nolan M."/>
            <person name="Tice H."/>
            <person name="Han C."/>
            <person name="Goodwin L."/>
            <person name="Pitluck S."/>
            <person name="Liolios K."/>
            <person name="Ivanova N."/>
            <person name="Mavromatis K."/>
            <person name="Ovchinnikova G."/>
            <person name="Pati A."/>
            <person name="Chen A."/>
            <person name="Palaniappan K."/>
            <person name="Land M."/>
            <person name="Hauser L."/>
            <person name="Chang Y."/>
            <person name="Jeffries C."/>
            <person name="Lu M."/>
            <person name="Brettin T."/>
            <person name="Detter J."/>
            <person name="Goker M."/>
            <person name="Tindall B."/>
            <person name="Beck B."/>
            <person name="McDermott T."/>
            <person name="Woyke T."/>
            <person name="Bristow J."/>
            <person name="Eisen J."/>
            <person name="Markowitz V."/>
            <person name="Hugenholtz P."/>
            <person name="Kyrpides N."/>
            <person name="Klenk H."/>
            <person name="Cheng J."/>
        </authorList>
    </citation>
    <scope>NUCLEOTIDE SEQUENCE [LARGE SCALE GENOMIC DNA]</scope>
    <source>
        <strain evidence="14">ATCC BAA-798 / YNP1</strain>
    </source>
</reference>
<dbReference type="AlphaFoldDB" id="D1CDM5"/>
<gene>
    <name evidence="11" type="primary">aroC</name>
    <name evidence="13" type="ordered locus">Tter_0109</name>
</gene>
<keyword evidence="14" id="KW-1185">Reference proteome</keyword>
<evidence type="ECO:0000256" key="5">
    <source>
        <dbReference type="ARBA" id="ARBA00022630"/>
    </source>
</evidence>
<evidence type="ECO:0000256" key="10">
    <source>
        <dbReference type="ARBA" id="ARBA00023239"/>
    </source>
</evidence>
<evidence type="ECO:0000256" key="7">
    <source>
        <dbReference type="ARBA" id="ARBA00022827"/>
    </source>
</evidence>
<dbReference type="GO" id="GO:0010181">
    <property type="term" value="F:FMN binding"/>
    <property type="evidence" value="ECO:0007669"/>
    <property type="project" value="TreeGrafter"/>
</dbReference>
<comment type="subunit">
    <text evidence="11">Homotetramer.</text>
</comment>
<dbReference type="EC" id="4.2.3.5" evidence="3 11"/>
<evidence type="ECO:0000256" key="8">
    <source>
        <dbReference type="ARBA" id="ARBA00022857"/>
    </source>
</evidence>
<keyword evidence="5 11" id="KW-0285">Flavoprotein</keyword>
<dbReference type="CDD" id="cd07304">
    <property type="entry name" value="Chorismate_synthase"/>
    <property type="match status" value="1"/>
</dbReference>
<dbReference type="HOGENOM" id="CLU_034547_2_0_0"/>
<evidence type="ECO:0000256" key="4">
    <source>
        <dbReference type="ARBA" id="ARBA00022605"/>
    </source>
</evidence>
<comment type="similarity">
    <text evidence="2 11 12">Belongs to the chorismate synthase family.</text>
</comment>
<evidence type="ECO:0000256" key="6">
    <source>
        <dbReference type="ARBA" id="ARBA00022643"/>
    </source>
</evidence>
<dbReference type="NCBIfam" id="NF003793">
    <property type="entry name" value="PRK05382.1"/>
    <property type="match status" value="1"/>
</dbReference>
<accession>D1CDM5</accession>
<keyword evidence="4 11" id="KW-0028">Amino-acid biosynthesis</keyword>
<dbReference type="PROSITE" id="PS00787">
    <property type="entry name" value="CHORISMATE_SYNTHASE_1"/>
    <property type="match status" value="1"/>
</dbReference>
<dbReference type="GO" id="GO:0008652">
    <property type="term" value="P:amino acid biosynthetic process"/>
    <property type="evidence" value="ECO:0007669"/>
    <property type="project" value="UniProtKB-KW"/>
</dbReference>
<feature type="binding site" evidence="11">
    <location>
        <begin position="127"/>
        <end position="129"/>
    </location>
    <ligand>
        <name>FMN</name>
        <dbReference type="ChEBI" id="CHEBI:58210"/>
    </ligand>
</feature>
<dbReference type="KEGG" id="ttr:Tter_0109"/>
<comment type="cofactor">
    <cofactor evidence="11 12">
        <name>FMNH2</name>
        <dbReference type="ChEBI" id="CHEBI:57618"/>
    </cofactor>
    <text evidence="11 12">Reduced FMN (FMNH(2)).</text>
</comment>
<dbReference type="PIRSF" id="PIRSF001456">
    <property type="entry name" value="Chorismate_synth"/>
    <property type="match status" value="1"/>
</dbReference>
<dbReference type="EMBL" id="CP001825">
    <property type="protein sequence ID" value="ACZ41031.1"/>
    <property type="molecule type" value="Genomic_DNA"/>
</dbReference>
<dbReference type="UniPathway" id="UPA00053">
    <property type="reaction ID" value="UER00090"/>
</dbReference>
<dbReference type="SUPFAM" id="SSF103263">
    <property type="entry name" value="Chorismate synthase, AroC"/>
    <property type="match status" value="1"/>
</dbReference>
<feature type="binding site" evidence="11">
    <location>
        <begin position="242"/>
        <end position="243"/>
    </location>
    <ligand>
        <name>FMN</name>
        <dbReference type="ChEBI" id="CHEBI:58210"/>
    </ligand>
</feature>
<dbReference type="InterPro" id="IPR000453">
    <property type="entry name" value="Chorismate_synth"/>
</dbReference>
<keyword evidence="10 11" id="KW-0456">Lyase</keyword>
<evidence type="ECO:0000256" key="2">
    <source>
        <dbReference type="ARBA" id="ARBA00008014"/>
    </source>
</evidence>
<comment type="function">
    <text evidence="11">Catalyzes the anti-1,4-elimination of the C-3 phosphate and the C-6 proR hydrogen from 5-enolpyruvylshikimate-3-phosphate (EPSP) to yield chorismate, which is the branch point compound that serves as the starting substrate for the three terminal pathways of aromatic amino acid biosynthesis. This reaction introduces a second double bond into the aromatic ring system.</text>
</comment>
<feature type="binding site" evidence="11">
    <location>
        <position position="287"/>
    </location>
    <ligand>
        <name>FMN</name>
        <dbReference type="ChEBI" id="CHEBI:58210"/>
    </ligand>
</feature>
<dbReference type="PANTHER" id="PTHR21085">
    <property type="entry name" value="CHORISMATE SYNTHASE"/>
    <property type="match status" value="1"/>
</dbReference>
<feature type="binding site" evidence="11">
    <location>
        <position position="46"/>
    </location>
    <ligand>
        <name>NADP(+)</name>
        <dbReference type="ChEBI" id="CHEBI:58349"/>
    </ligand>
</feature>
<evidence type="ECO:0000313" key="14">
    <source>
        <dbReference type="Proteomes" id="UP000000323"/>
    </source>
</evidence>
<proteinExistence type="inferred from homology"/>
<dbReference type="PANTHER" id="PTHR21085:SF0">
    <property type="entry name" value="CHORISMATE SYNTHASE"/>
    <property type="match status" value="1"/>
</dbReference>
<comment type="catalytic activity">
    <reaction evidence="11 12">
        <text>5-O-(1-carboxyvinyl)-3-phosphoshikimate = chorismate + phosphate</text>
        <dbReference type="Rhea" id="RHEA:21020"/>
        <dbReference type="ChEBI" id="CHEBI:29748"/>
        <dbReference type="ChEBI" id="CHEBI:43474"/>
        <dbReference type="ChEBI" id="CHEBI:57701"/>
        <dbReference type="EC" id="4.2.3.5"/>
    </reaction>
</comment>
<dbReference type="GO" id="GO:0005829">
    <property type="term" value="C:cytosol"/>
    <property type="evidence" value="ECO:0007669"/>
    <property type="project" value="TreeGrafter"/>
</dbReference>
<feature type="binding site" evidence="11">
    <location>
        <begin position="302"/>
        <end position="306"/>
    </location>
    <ligand>
        <name>FMN</name>
        <dbReference type="ChEBI" id="CHEBI:58210"/>
    </ligand>
</feature>
<dbReference type="FunFam" id="3.60.150.10:FF:000002">
    <property type="entry name" value="Chorismate synthase"/>
    <property type="match status" value="1"/>
</dbReference>
<evidence type="ECO:0000256" key="3">
    <source>
        <dbReference type="ARBA" id="ARBA00013036"/>
    </source>
</evidence>
<protein>
    <recommendedName>
        <fullName evidence="3 11">Chorismate synthase</fullName>
        <shortName evidence="11">CS</shortName>
        <ecNumber evidence="3 11">4.2.3.5</ecNumber>
    </recommendedName>
    <alternativeName>
        <fullName evidence="11">5-enolpyruvylshikimate-3-phosphate phospholyase</fullName>
    </alternativeName>
</protein>
<dbReference type="GO" id="GO:0009423">
    <property type="term" value="P:chorismate biosynthetic process"/>
    <property type="evidence" value="ECO:0007669"/>
    <property type="project" value="UniProtKB-UniRule"/>
</dbReference>
<dbReference type="Pfam" id="PF01264">
    <property type="entry name" value="Chorismate_synt"/>
    <property type="match status" value="1"/>
</dbReference>
<dbReference type="Proteomes" id="UP000000323">
    <property type="component" value="Chromosome 1"/>
</dbReference>
<evidence type="ECO:0000256" key="9">
    <source>
        <dbReference type="ARBA" id="ARBA00023141"/>
    </source>
</evidence>
<dbReference type="OrthoDB" id="9771806at2"/>
<feature type="binding site" evidence="11">
    <location>
        <position position="328"/>
    </location>
    <ligand>
        <name>FMN</name>
        <dbReference type="ChEBI" id="CHEBI:58210"/>
    </ligand>
</feature>
<dbReference type="GO" id="GO:0009073">
    <property type="term" value="P:aromatic amino acid family biosynthetic process"/>
    <property type="evidence" value="ECO:0007669"/>
    <property type="project" value="UniProtKB-KW"/>
</dbReference>
<name>D1CDM5_THET1</name>
<evidence type="ECO:0000313" key="13">
    <source>
        <dbReference type="EMBL" id="ACZ41031.1"/>
    </source>
</evidence>
<dbReference type="RefSeq" id="WP_012874066.1">
    <property type="nucleotide sequence ID" value="NC_013525.1"/>
</dbReference>
<keyword evidence="8 11" id="KW-0521">NADP</keyword>
<dbReference type="HAMAP" id="MF_00300">
    <property type="entry name" value="Chorismate_synth"/>
    <property type="match status" value="1"/>
</dbReference>
<keyword evidence="7 11" id="KW-0274">FAD</keyword>
<evidence type="ECO:0000256" key="11">
    <source>
        <dbReference type="HAMAP-Rule" id="MF_00300"/>
    </source>
</evidence>
<sequence length="384" mass="41764">MFRWLTAGESHGQALVALIDGMPAGFKINIDEINKELRRRQGGYGRGGRQKIERDTAHVLSGIRNGTTLGSPISIMIRNLDWENWQNVMRVEPGEEPKKVTRLRPGHADMAGSLKYGHDDVRNVLERASARETAARVAVGAIAKQCLQEFGISIHSLTRSIGPIRSDATPPYDWQQIEESPVRAPSHSEEMVKAIDEARENGDTLGGIFEVIAEGVPVGLGSHTQWDRKLDGRIAQAFMSIQAVKGVGIGAAWEAASLPGSQVHDVIIPDEEGNLKHATNRAGGVEGGISNGEPIVVQAALKPISTLLKPLDSADLITREPMKARYERSDICVVPAAGVVGEAMLAIVLWDAFLEKFGGDSLREIRRNYEGYIESLKLGNFAQS</sequence>
<dbReference type="InterPro" id="IPR035904">
    <property type="entry name" value="Chorismate_synth_AroC_sf"/>
</dbReference>